<keyword evidence="2" id="KW-1185">Reference proteome</keyword>
<dbReference type="EMBL" id="WNYA01000001">
    <property type="protein sequence ID" value="KAG8594146.1"/>
    <property type="molecule type" value="Genomic_DNA"/>
</dbReference>
<sequence length="91" mass="10410">MKHFKITAKGVIYYATCPCSKIYMGMTTCKFKIRIREHVTGILAASSVTLEEDILKPKPIPRHFRQVHHSDPLGFKVIGIDNVSLDLWVRI</sequence>
<gene>
    <name evidence="1" type="ORF">GDO81_001093</name>
</gene>
<protein>
    <recommendedName>
        <fullName evidence="3">GIY-YIG domain-containing protein</fullName>
    </recommendedName>
</protein>
<comment type="caution">
    <text evidence="1">The sequence shown here is derived from an EMBL/GenBank/DDBJ whole genome shotgun (WGS) entry which is preliminary data.</text>
</comment>
<dbReference type="Proteomes" id="UP000824782">
    <property type="component" value="Unassembled WGS sequence"/>
</dbReference>
<reference evidence="1" key="1">
    <citation type="thesis" date="2020" institute="ProQuest LLC" country="789 East Eisenhower Parkway, Ann Arbor, MI, USA">
        <title>Comparative Genomics and Chromosome Evolution.</title>
        <authorList>
            <person name="Mudd A.B."/>
        </authorList>
    </citation>
    <scope>NUCLEOTIDE SEQUENCE</scope>
    <source>
        <strain evidence="1">237g6f4</strain>
        <tissue evidence="1">Blood</tissue>
    </source>
</reference>
<evidence type="ECO:0008006" key="3">
    <source>
        <dbReference type="Google" id="ProtNLM"/>
    </source>
</evidence>
<evidence type="ECO:0000313" key="1">
    <source>
        <dbReference type="EMBL" id="KAG8594146.1"/>
    </source>
</evidence>
<dbReference type="AlphaFoldDB" id="A0AAV7DAB0"/>
<accession>A0AAV7DAB0</accession>
<proteinExistence type="predicted"/>
<evidence type="ECO:0000313" key="2">
    <source>
        <dbReference type="Proteomes" id="UP000824782"/>
    </source>
</evidence>
<name>A0AAV7DAB0_ENGPU</name>
<organism evidence="1 2">
    <name type="scientific">Engystomops pustulosus</name>
    <name type="common">Tungara frog</name>
    <name type="synonym">Physalaemus pustulosus</name>
    <dbReference type="NCBI Taxonomy" id="76066"/>
    <lineage>
        <taxon>Eukaryota</taxon>
        <taxon>Metazoa</taxon>
        <taxon>Chordata</taxon>
        <taxon>Craniata</taxon>
        <taxon>Vertebrata</taxon>
        <taxon>Euteleostomi</taxon>
        <taxon>Amphibia</taxon>
        <taxon>Batrachia</taxon>
        <taxon>Anura</taxon>
        <taxon>Neobatrachia</taxon>
        <taxon>Hyloidea</taxon>
        <taxon>Leptodactylidae</taxon>
        <taxon>Leiuperinae</taxon>
        <taxon>Engystomops</taxon>
    </lineage>
</organism>